<name>A0A397UHE1_9GLOM</name>
<dbReference type="Proteomes" id="UP000266673">
    <property type="component" value="Unassembled WGS sequence"/>
</dbReference>
<feature type="chain" id="PRO_5017318644" description="Cyclin C-terminal domain-containing protein" evidence="1">
    <location>
        <begin position="20"/>
        <end position="65"/>
    </location>
</feature>
<proteinExistence type="predicted"/>
<evidence type="ECO:0000313" key="3">
    <source>
        <dbReference type="Proteomes" id="UP000266673"/>
    </source>
</evidence>
<gene>
    <name evidence="2" type="ORF">C2G38_2212224</name>
</gene>
<dbReference type="AlphaFoldDB" id="A0A397UHE1"/>
<reference evidence="2 3" key="1">
    <citation type="submission" date="2018-06" db="EMBL/GenBank/DDBJ databases">
        <title>Comparative genomics reveals the genomic features of Rhizophagus irregularis, R. cerebriforme, R. diaphanum and Gigaspora rosea, and their symbiotic lifestyle signature.</title>
        <authorList>
            <person name="Morin E."/>
            <person name="San Clemente H."/>
            <person name="Chen E.C.H."/>
            <person name="De La Providencia I."/>
            <person name="Hainaut M."/>
            <person name="Kuo A."/>
            <person name="Kohler A."/>
            <person name="Murat C."/>
            <person name="Tang N."/>
            <person name="Roy S."/>
            <person name="Loubradou J."/>
            <person name="Henrissat B."/>
            <person name="Grigoriev I.V."/>
            <person name="Corradi N."/>
            <person name="Roux C."/>
            <person name="Martin F.M."/>
        </authorList>
    </citation>
    <scope>NUCLEOTIDE SEQUENCE [LARGE SCALE GENOMIC DNA]</scope>
    <source>
        <strain evidence="2 3">DAOM 194757</strain>
    </source>
</reference>
<protein>
    <recommendedName>
        <fullName evidence="4">Cyclin C-terminal domain-containing protein</fullName>
    </recommendedName>
</protein>
<sequence length="65" mass="7238">MLFFSPITISAIFLAAKFSDIPLNDDPRAGACWFELTEVEEINIVAAAVDYILQSYPTDLSLKNQ</sequence>
<feature type="signal peptide" evidence="1">
    <location>
        <begin position="1"/>
        <end position="19"/>
    </location>
</feature>
<comment type="caution">
    <text evidence="2">The sequence shown here is derived from an EMBL/GenBank/DDBJ whole genome shotgun (WGS) entry which is preliminary data.</text>
</comment>
<keyword evidence="3" id="KW-1185">Reference proteome</keyword>
<evidence type="ECO:0000313" key="2">
    <source>
        <dbReference type="EMBL" id="RIB08209.1"/>
    </source>
</evidence>
<evidence type="ECO:0008006" key="4">
    <source>
        <dbReference type="Google" id="ProtNLM"/>
    </source>
</evidence>
<organism evidence="2 3">
    <name type="scientific">Gigaspora rosea</name>
    <dbReference type="NCBI Taxonomy" id="44941"/>
    <lineage>
        <taxon>Eukaryota</taxon>
        <taxon>Fungi</taxon>
        <taxon>Fungi incertae sedis</taxon>
        <taxon>Mucoromycota</taxon>
        <taxon>Glomeromycotina</taxon>
        <taxon>Glomeromycetes</taxon>
        <taxon>Diversisporales</taxon>
        <taxon>Gigasporaceae</taxon>
        <taxon>Gigaspora</taxon>
    </lineage>
</organism>
<accession>A0A397UHE1</accession>
<dbReference type="EMBL" id="QKWP01001538">
    <property type="protein sequence ID" value="RIB08209.1"/>
    <property type="molecule type" value="Genomic_DNA"/>
</dbReference>
<evidence type="ECO:0000256" key="1">
    <source>
        <dbReference type="SAM" id="SignalP"/>
    </source>
</evidence>
<keyword evidence="1" id="KW-0732">Signal</keyword>
<dbReference type="OrthoDB" id="25002at2759"/>